<accession>F4SCD5</accession>
<feature type="compositionally biased region" description="Gly residues" evidence="1">
    <location>
        <begin position="356"/>
        <end position="370"/>
    </location>
</feature>
<dbReference type="GeneID" id="18933517"/>
<evidence type="ECO:0000313" key="2">
    <source>
        <dbReference type="EMBL" id="EGF97677.1"/>
    </source>
</evidence>
<feature type="compositionally biased region" description="Basic and acidic residues" evidence="1">
    <location>
        <begin position="106"/>
        <end position="129"/>
    </location>
</feature>
<dbReference type="InParanoid" id="F4SCD5"/>
<feature type="compositionally biased region" description="Basic and acidic residues" evidence="1">
    <location>
        <begin position="82"/>
        <end position="92"/>
    </location>
</feature>
<dbReference type="AlphaFoldDB" id="F4SCD5"/>
<organism evidence="3">
    <name type="scientific">Melampsora larici-populina (strain 98AG31 / pathotype 3-4-7)</name>
    <name type="common">Poplar leaf rust fungus</name>
    <dbReference type="NCBI Taxonomy" id="747676"/>
    <lineage>
        <taxon>Eukaryota</taxon>
        <taxon>Fungi</taxon>
        <taxon>Dikarya</taxon>
        <taxon>Basidiomycota</taxon>
        <taxon>Pucciniomycotina</taxon>
        <taxon>Pucciniomycetes</taxon>
        <taxon>Pucciniales</taxon>
        <taxon>Melampsoraceae</taxon>
        <taxon>Melampsora</taxon>
    </lineage>
</organism>
<name>F4SCD5_MELLP</name>
<dbReference type="HOGENOM" id="CLU_024650_0_0_1"/>
<proteinExistence type="predicted"/>
<dbReference type="KEGG" id="mlr:MELLADRAFT_84539"/>
<dbReference type="Proteomes" id="UP000001072">
    <property type="component" value="Unassembled WGS sequence"/>
</dbReference>
<dbReference type="VEuPathDB" id="FungiDB:MELLADRAFT_84539"/>
<protein>
    <submittedName>
        <fullName evidence="2">Uncharacterized protein</fullName>
    </submittedName>
</protein>
<evidence type="ECO:0000313" key="3">
    <source>
        <dbReference type="Proteomes" id="UP000001072"/>
    </source>
</evidence>
<feature type="region of interest" description="Disordered" evidence="1">
    <location>
        <begin position="350"/>
        <end position="387"/>
    </location>
</feature>
<feature type="region of interest" description="Disordered" evidence="1">
    <location>
        <begin position="402"/>
        <end position="487"/>
    </location>
</feature>
<evidence type="ECO:0000256" key="1">
    <source>
        <dbReference type="SAM" id="MobiDB-lite"/>
    </source>
</evidence>
<sequence>MSEEGRKLISELNPFYIKLAVASQPKSTGYQARDLWWKSIVGTYADNKLEVGRLMLKAYKAAYGVVPYDLEDLRAAKCEDVEQPLEHQNERPKRQRTASLIAGNDEPSRPEKSEEQPRLEKPQKREREIRDLVDPESDIVFVDKQFSNSNLLQLSSGINKRMTKLQSYVPLTVFNMEWIDADSQKASNKKTKSLKELQEEESATYTGLTPKEELLLTYGDWIDAIDLFIRYVEEQYHMKTCAKMLKEHKKNVIEIRRSTGCWMIALRYCMKVRQLVMQVRIGESGKREMCRAGVLHEDILRAAKDKAESLGERSFAENPYAAGQKVLAEQTVQMAIQPTAPKLTGFEKHQFASGGNARGGGSDRGGVGWRGRGKRQKNNLWDKRNNGGASYFGAPNSVFNVPNTGGTFGHDQPFQPAPQPAPYNSNPFRPFSFPNQTQSYGNGWSDHTSTNGAPFVNNYPNGEGSSTSKGGANFGGAKNTGGAKSTW</sequence>
<gene>
    <name evidence="2" type="ORF">MELLADRAFT_84539</name>
</gene>
<dbReference type="RefSeq" id="XP_007419039.1">
    <property type="nucleotide sequence ID" value="XM_007418977.1"/>
</dbReference>
<dbReference type="EMBL" id="GL883206">
    <property type="protein sequence ID" value="EGF97677.1"/>
    <property type="molecule type" value="Genomic_DNA"/>
</dbReference>
<feature type="region of interest" description="Disordered" evidence="1">
    <location>
        <begin position="82"/>
        <end position="129"/>
    </location>
</feature>
<reference evidence="3" key="1">
    <citation type="journal article" date="2011" name="Proc. Natl. Acad. Sci. U.S.A.">
        <title>Obligate biotrophy features unraveled by the genomic analysis of rust fungi.</title>
        <authorList>
            <person name="Duplessis S."/>
            <person name="Cuomo C.A."/>
            <person name="Lin Y.-C."/>
            <person name="Aerts A."/>
            <person name="Tisserant E."/>
            <person name="Veneault-Fourrey C."/>
            <person name="Joly D.L."/>
            <person name="Hacquard S."/>
            <person name="Amselem J."/>
            <person name="Cantarel B.L."/>
            <person name="Chiu R."/>
            <person name="Coutinho P.M."/>
            <person name="Feau N."/>
            <person name="Field M."/>
            <person name="Frey P."/>
            <person name="Gelhaye E."/>
            <person name="Goldberg J."/>
            <person name="Grabherr M.G."/>
            <person name="Kodira C.D."/>
            <person name="Kohler A."/>
            <person name="Kuees U."/>
            <person name="Lindquist E.A."/>
            <person name="Lucas S.M."/>
            <person name="Mago R."/>
            <person name="Mauceli E."/>
            <person name="Morin E."/>
            <person name="Murat C."/>
            <person name="Pangilinan J.L."/>
            <person name="Park R."/>
            <person name="Pearson M."/>
            <person name="Quesneville H."/>
            <person name="Rouhier N."/>
            <person name="Sakthikumar S."/>
            <person name="Salamov A.A."/>
            <person name="Schmutz J."/>
            <person name="Selles B."/>
            <person name="Shapiro H."/>
            <person name="Tanguay P."/>
            <person name="Tuskan G.A."/>
            <person name="Henrissat B."/>
            <person name="Van de Peer Y."/>
            <person name="Rouze P."/>
            <person name="Ellis J.G."/>
            <person name="Dodds P.N."/>
            <person name="Schein J.E."/>
            <person name="Zhong S."/>
            <person name="Hamelin R.C."/>
            <person name="Grigoriev I.V."/>
            <person name="Szabo L.J."/>
            <person name="Martin F."/>
        </authorList>
    </citation>
    <scope>NUCLEOTIDE SEQUENCE [LARGE SCALE GENOMIC DNA]</scope>
    <source>
        <strain evidence="3">98AG31 / pathotype 3-4-7</strain>
    </source>
</reference>
<keyword evidence="3" id="KW-1185">Reference proteome</keyword>
<feature type="compositionally biased region" description="Polar residues" evidence="1">
    <location>
        <begin position="423"/>
        <end position="470"/>
    </location>
</feature>